<reference evidence="3" key="1">
    <citation type="journal article" date="2014" name="BMC Genomics">
        <title>Genome sequencing of two Neorhizobium galegae strains reveals a noeT gene responsible for the unusual acetylation of the nodulation factors.</title>
        <authorList>
            <person name="Osterman J."/>
            <person name="Marsh J."/>
            <person name="Laine P.K."/>
            <person name="Zeng Z."/>
            <person name="Alatalo E."/>
            <person name="Sullivan J.T."/>
            <person name="Young J.P."/>
            <person name="Thomas-Oates J."/>
            <person name="Paulin L."/>
            <person name="Lindstrom K."/>
        </authorList>
    </citation>
    <scope>NUCLEOTIDE SEQUENCE [LARGE SCALE GENOMIC DNA]</scope>
    <source>
        <strain evidence="3">HAMBI 540</strain>
    </source>
</reference>
<keyword evidence="3" id="KW-1185">Reference proteome</keyword>
<sequence length="72" mass="7431">MRETALKKPYAGAHGVAKVRTVGGQASEVVVGRFRAAEAALARSMPNRSQAATPMNSVPTRASVTALPHMGG</sequence>
<dbReference type="AlphaFoldDB" id="A0A068SMD0"/>
<proteinExistence type="predicted"/>
<name>A0A068SMD0_NEOGA</name>
<organism evidence="2 3">
    <name type="scientific">Neorhizobium galegae bv. orientalis str. HAMBI 540</name>
    <dbReference type="NCBI Taxonomy" id="1028800"/>
    <lineage>
        <taxon>Bacteria</taxon>
        <taxon>Pseudomonadati</taxon>
        <taxon>Pseudomonadota</taxon>
        <taxon>Alphaproteobacteria</taxon>
        <taxon>Hyphomicrobiales</taxon>
        <taxon>Rhizobiaceae</taxon>
        <taxon>Rhizobium/Agrobacterium group</taxon>
        <taxon>Neorhizobium</taxon>
    </lineage>
</organism>
<dbReference type="Proteomes" id="UP000028181">
    <property type="component" value="Chromosome I"/>
</dbReference>
<evidence type="ECO:0000256" key="1">
    <source>
        <dbReference type="SAM" id="MobiDB-lite"/>
    </source>
</evidence>
<feature type="region of interest" description="Disordered" evidence="1">
    <location>
        <begin position="44"/>
        <end position="72"/>
    </location>
</feature>
<accession>A0A068SMD0</accession>
<gene>
    <name evidence="2" type="ORF">RG540_CH08050</name>
</gene>
<dbReference type="EMBL" id="HG938353">
    <property type="protein sequence ID" value="CDN46994.1"/>
    <property type="molecule type" value="Genomic_DNA"/>
</dbReference>
<feature type="compositionally biased region" description="Polar residues" evidence="1">
    <location>
        <begin position="46"/>
        <end position="63"/>
    </location>
</feature>
<evidence type="ECO:0000313" key="2">
    <source>
        <dbReference type="EMBL" id="CDN46994.1"/>
    </source>
</evidence>
<dbReference type="KEGG" id="ngg:RG540_CH08050"/>
<evidence type="ECO:0000313" key="3">
    <source>
        <dbReference type="Proteomes" id="UP000028181"/>
    </source>
</evidence>
<protein>
    <submittedName>
        <fullName evidence="2">Uncharacterized protein</fullName>
    </submittedName>
</protein>
<dbReference type="HOGENOM" id="CLU_2718213_0_0_5"/>